<comment type="caution">
    <text evidence="1">The sequence shown here is derived from an EMBL/GenBank/DDBJ whole genome shotgun (WGS) entry which is preliminary data.</text>
</comment>
<dbReference type="SUPFAM" id="SSF82895">
    <property type="entry name" value="TSP-1 type 1 repeat"/>
    <property type="match status" value="1"/>
</dbReference>
<dbReference type="EMBL" id="CAJOBC010105053">
    <property type="protein sequence ID" value="CAF4495387.1"/>
    <property type="molecule type" value="Genomic_DNA"/>
</dbReference>
<dbReference type="Proteomes" id="UP000681722">
    <property type="component" value="Unassembled WGS sequence"/>
</dbReference>
<dbReference type="EMBL" id="CAJNOQ010038270">
    <property type="protein sequence ID" value="CAF1611957.1"/>
    <property type="molecule type" value="Genomic_DNA"/>
</dbReference>
<dbReference type="OrthoDB" id="5989160at2759"/>
<reference evidence="1" key="1">
    <citation type="submission" date="2021-02" db="EMBL/GenBank/DDBJ databases">
        <authorList>
            <person name="Nowell W R."/>
        </authorList>
    </citation>
    <scope>NUCLEOTIDE SEQUENCE</scope>
</reference>
<protein>
    <submittedName>
        <fullName evidence="1">Uncharacterized protein</fullName>
    </submittedName>
</protein>
<dbReference type="Gene3D" id="2.20.100.10">
    <property type="entry name" value="Thrombospondin type-1 (TSP1) repeat"/>
    <property type="match status" value="1"/>
</dbReference>
<dbReference type="InterPro" id="IPR000884">
    <property type="entry name" value="TSP1_rpt"/>
</dbReference>
<feature type="non-terminal residue" evidence="1">
    <location>
        <position position="1"/>
    </location>
</feature>
<name>A0A816BLA6_9BILA</name>
<evidence type="ECO:0000313" key="2">
    <source>
        <dbReference type="EMBL" id="CAF4495387.1"/>
    </source>
</evidence>
<evidence type="ECO:0000313" key="1">
    <source>
        <dbReference type="EMBL" id="CAF1611957.1"/>
    </source>
</evidence>
<dbReference type="PROSITE" id="PS50092">
    <property type="entry name" value="TSP1"/>
    <property type="match status" value="1"/>
</dbReference>
<keyword evidence="3" id="KW-1185">Reference proteome</keyword>
<proteinExistence type="predicted"/>
<dbReference type="Proteomes" id="UP000663829">
    <property type="component" value="Unassembled WGS sequence"/>
</dbReference>
<dbReference type="AlphaFoldDB" id="A0A816BLA6"/>
<organism evidence="1 3">
    <name type="scientific">Didymodactylos carnosus</name>
    <dbReference type="NCBI Taxonomy" id="1234261"/>
    <lineage>
        <taxon>Eukaryota</taxon>
        <taxon>Metazoa</taxon>
        <taxon>Spiralia</taxon>
        <taxon>Gnathifera</taxon>
        <taxon>Rotifera</taxon>
        <taxon>Eurotatoria</taxon>
        <taxon>Bdelloidea</taxon>
        <taxon>Philodinida</taxon>
        <taxon>Philodinidae</taxon>
        <taxon>Didymodactylos</taxon>
    </lineage>
</organism>
<gene>
    <name evidence="1" type="ORF">GPM918_LOCUS43142</name>
    <name evidence="2" type="ORF">SRO942_LOCUS44550</name>
</gene>
<dbReference type="InterPro" id="IPR036383">
    <property type="entry name" value="TSP1_rpt_sf"/>
</dbReference>
<accession>A0A816BLA6</accession>
<evidence type="ECO:0000313" key="3">
    <source>
        <dbReference type="Proteomes" id="UP000663829"/>
    </source>
</evidence>
<sequence>TAIKRAESSDVNAEFRKLLKQLLLFGKQHLSQAKPCRACHWTDWQYTSQCSETCGNGQVQQERFCIDNEKLPCRARTSTSTSSKSIILVLAKMYLILVLIL</sequence>